<evidence type="ECO:0000313" key="3">
    <source>
        <dbReference type="Proteomes" id="UP000366872"/>
    </source>
</evidence>
<evidence type="ECO:0000256" key="1">
    <source>
        <dbReference type="SAM" id="SignalP"/>
    </source>
</evidence>
<protein>
    <recommendedName>
        <fullName evidence="4">PEP-CTERM protein-sorting domain-containing protein</fullName>
    </recommendedName>
</protein>
<dbReference type="Proteomes" id="UP000366872">
    <property type="component" value="Unassembled WGS sequence"/>
</dbReference>
<evidence type="ECO:0008006" key="4">
    <source>
        <dbReference type="Google" id="ProtNLM"/>
    </source>
</evidence>
<evidence type="ECO:0000313" key="2">
    <source>
        <dbReference type="EMBL" id="VGO12917.1"/>
    </source>
</evidence>
<dbReference type="EMBL" id="CAAHFG010000001">
    <property type="protein sequence ID" value="VGO12917.1"/>
    <property type="molecule type" value="Genomic_DNA"/>
</dbReference>
<organism evidence="2 3">
    <name type="scientific">Pontiella desulfatans</name>
    <dbReference type="NCBI Taxonomy" id="2750659"/>
    <lineage>
        <taxon>Bacteria</taxon>
        <taxon>Pseudomonadati</taxon>
        <taxon>Kiritimatiellota</taxon>
        <taxon>Kiritimatiellia</taxon>
        <taxon>Kiritimatiellales</taxon>
        <taxon>Pontiellaceae</taxon>
        <taxon>Pontiella</taxon>
    </lineage>
</organism>
<proteinExistence type="predicted"/>
<keyword evidence="3" id="KW-1185">Reference proteome</keyword>
<feature type="chain" id="PRO_5025551402" description="PEP-CTERM protein-sorting domain-containing protein" evidence="1">
    <location>
        <begin position="22"/>
        <end position="237"/>
    </location>
</feature>
<reference evidence="2 3" key="1">
    <citation type="submission" date="2019-04" db="EMBL/GenBank/DDBJ databases">
        <authorList>
            <person name="Van Vliet M D."/>
        </authorList>
    </citation>
    <scope>NUCLEOTIDE SEQUENCE [LARGE SCALE GENOMIC DNA]</scope>
    <source>
        <strain evidence="2 3">F1</strain>
    </source>
</reference>
<dbReference type="RefSeq" id="WP_168442056.1">
    <property type="nucleotide sequence ID" value="NZ_CAAHFG010000001.1"/>
</dbReference>
<dbReference type="AlphaFoldDB" id="A0A6C2TZ77"/>
<gene>
    <name evidence="2" type="ORF">PDESU_01471</name>
</gene>
<dbReference type="InterPro" id="IPR013424">
    <property type="entry name" value="Ice-binding_C"/>
</dbReference>
<name>A0A6C2TZ77_PONDE</name>
<sequence>MKLKFAVIVLTSNMMTLGSYASVMSWNASSGLTPDQVGYQLLDNASPENPTISSSVMTLSTSSANENMYFSYSEPTETLDFPGVFEASFTMRLISGSNGYDGRAPAGVFITVSNNVGSSLWIGQDELFMGRNFASKGPSVSVDTDGAFHDYLFRISGSSVSIYQDGSLVLSDSTLTAASEFGVNKRVAFGEATGLEYGTSEWKSFSHNAAIPEPGTIALVGIFGGGLWFVRRYFPSV</sequence>
<dbReference type="NCBIfam" id="TIGR02595">
    <property type="entry name" value="PEP_CTERM"/>
    <property type="match status" value="1"/>
</dbReference>
<accession>A0A6C2TZ77</accession>
<keyword evidence="1" id="KW-0732">Signal</keyword>
<feature type="signal peptide" evidence="1">
    <location>
        <begin position="1"/>
        <end position="21"/>
    </location>
</feature>